<dbReference type="Gene3D" id="2.60.40.10">
    <property type="entry name" value="Immunoglobulins"/>
    <property type="match status" value="1"/>
</dbReference>
<reference evidence="8 9" key="1">
    <citation type="submission" date="2020-12" db="EMBL/GenBank/DDBJ databases">
        <title>Revised draft genomes of Rhodomicrobium vannielii ATCC 17100 and Rhodomicrobium udaipurense JA643.</title>
        <authorList>
            <person name="Conners E.M."/>
            <person name="Davenport E.J."/>
            <person name="Bose A."/>
        </authorList>
    </citation>
    <scope>NUCLEOTIDE SEQUENCE [LARGE SCALE GENOMIC DNA]</scope>
    <source>
        <strain evidence="8 9">JA643</strain>
    </source>
</reference>
<gene>
    <name evidence="8" type="ORF">JDN41_04915</name>
</gene>
<dbReference type="Pfam" id="PF04349">
    <property type="entry name" value="MdoG"/>
    <property type="match status" value="1"/>
</dbReference>
<dbReference type="Gene3D" id="2.70.98.10">
    <property type="match status" value="1"/>
</dbReference>
<dbReference type="GO" id="GO:0030246">
    <property type="term" value="F:carbohydrate binding"/>
    <property type="evidence" value="ECO:0007669"/>
    <property type="project" value="InterPro"/>
</dbReference>
<dbReference type="SUPFAM" id="SSF74650">
    <property type="entry name" value="Galactose mutarotase-like"/>
    <property type="match status" value="1"/>
</dbReference>
<evidence type="ECO:0000256" key="4">
    <source>
        <dbReference type="ARBA" id="ARBA00022729"/>
    </source>
</evidence>
<dbReference type="Proteomes" id="UP000623250">
    <property type="component" value="Unassembled WGS sequence"/>
</dbReference>
<dbReference type="PIRSF" id="PIRSF006281">
    <property type="entry name" value="MdoG"/>
    <property type="match status" value="1"/>
</dbReference>
<dbReference type="RefSeq" id="WP_037238636.1">
    <property type="nucleotide sequence ID" value="NZ_JAEMUK010000009.1"/>
</dbReference>
<feature type="signal peptide" evidence="6">
    <location>
        <begin position="1"/>
        <end position="24"/>
    </location>
</feature>
<dbReference type="InterPro" id="IPR014718">
    <property type="entry name" value="GH-type_carb-bd"/>
</dbReference>
<comment type="subcellular location">
    <subcellularLocation>
        <location evidence="1">Periplasm</location>
    </subcellularLocation>
</comment>
<evidence type="ECO:0000256" key="5">
    <source>
        <dbReference type="ARBA" id="ARBA00022764"/>
    </source>
</evidence>
<feature type="chain" id="PRO_5034987519" evidence="6">
    <location>
        <begin position="25"/>
        <end position="539"/>
    </location>
</feature>
<accession>A0A8I1GBS9</accession>
<dbReference type="PANTHER" id="PTHR30504:SF3">
    <property type="entry name" value="GLUCANS BIOSYNTHESIS PROTEIN D"/>
    <property type="match status" value="1"/>
</dbReference>
<protein>
    <submittedName>
        <fullName evidence="8">Glucan biosynthesis protein D</fullName>
    </submittedName>
</protein>
<dbReference type="GO" id="GO:0051274">
    <property type="term" value="P:beta-glucan biosynthetic process"/>
    <property type="evidence" value="ECO:0007669"/>
    <property type="project" value="TreeGrafter"/>
</dbReference>
<dbReference type="SUPFAM" id="SSF81296">
    <property type="entry name" value="E set domains"/>
    <property type="match status" value="1"/>
</dbReference>
<evidence type="ECO:0000313" key="8">
    <source>
        <dbReference type="EMBL" id="MBJ7542895.1"/>
    </source>
</evidence>
<dbReference type="GO" id="GO:0030288">
    <property type="term" value="C:outer membrane-bounded periplasmic space"/>
    <property type="evidence" value="ECO:0007669"/>
    <property type="project" value="TreeGrafter"/>
</dbReference>
<evidence type="ECO:0000256" key="1">
    <source>
        <dbReference type="ARBA" id="ARBA00004418"/>
    </source>
</evidence>
<keyword evidence="5" id="KW-0574">Periplasm</keyword>
<dbReference type="EMBL" id="JAEMUK010000009">
    <property type="protein sequence ID" value="MBJ7542895.1"/>
    <property type="molecule type" value="Genomic_DNA"/>
</dbReference>
<dbReference type="InterPro" id="IPR013783">
    <property type="entry name" value="Ig-like_fold"/>
</dbReference>
<evidence type="ECO:0000256" key="2">
    <source>
        <dbReference type="ARBA" id="ARBA00005001"/>
    </source>
</evidence>
<evidence type="ECO:0000256" key="6">
    <source>
        <dbReference type="SAM" id="SignalP"/>
    </source>
</evidence>
<dbReference type="UniPathway" id="UPA00637"/>
<name>A0A8I1GBS9_9HYPH</name>
<keyword evidence="4 6" id="KW-0732">Signal</keyword>
<dbReference type="InterPro" id="IPR011013">
    <property type="entry name" value="Gal_mutarotase_sf_dom"/>
</dbReference>
<dbReference type="PROSITE" id="PS51318">
    <property type="entry name" value="TAT"/>
    <property type="match status" value="1"/>
</dbReference>
<dbReference type="PANTHER" id="PTHR30504">
    <property type="entry name" value="GLUCANS BIOSYNTHESIS PROTEIN"/>
    <property type="match status" value="1"/>
</dbReference>
<proteinExistence type="inferred from homology"/>
<dbReference type="InterPro" id="IPR006311">
    <property type="entry name" value="TAT_signal"/>
</dbReference>
<evidence type="ECO:0000259" key="7">
    <source>
        <dbReference type="Pfam" id="PF04349"/>
    </source>
</evidence>
<evidence type="ECO:0000313" key="9">
    <source>
        <dbReference type="Proteomes" id="UP000623250"/>
    </source>
</evidence>
<organism evidence="8 9">
    <name type="scientific">Rhodomicrobium udaipurense</name>
    <dbReference type="NCBI Taxonomy" id="1202716"/>
    <lineage>
        <taxon>Bacteria</taxon>
        <taxon>Pseudomonadati</taxon>
        <taxon>Pseudomonadota</taxon>
        <taxon>Alphaproteobacteria</taxon>
        <taxon>Hyphomicrobiales</taxon>
        <taxon>Hyphomicrobiaceae</taxon>
        <taxon>Rhodomicrobium</taxon>
    </lineage>
</organism>
<dbReference type="GO" id="GO:0003824">
    <property type="term" value="F:catalytic activity"/>
    <property type="evidence" value="ECO:0007669"/>
    <property type="project" value="InterPro"/>
</dbReference>
<feature type="domain" description="Glucan biosynthesis periplasmic MdoG C-terminal" evidence="7">
    <location>
        <begin position="39"/>
        <end position="527"/>
    </location>
</feature>
<comment type="pathway">
    <text evidence="2">Glycan metabolism; osmoregulated periplasmic glucan (OPG) biosynthesis.</text>
</comment>
<comment type="caution">
    <text evidence="8">The sequence shown here is derived from an EMBL/GenBank/DDBJ whole genome shotgun (WGS) entry which is preliminary data.</text>
</comment>
<comment type="similarity">
    <text evidence="3">Belongs to the OpgD/OpgG family.</text>
</comment>
<dbReference type="InterPro" id="IPR014438">
    <property type="entry name" value="Glucan_biosyn_MdoG/MdoD"/>
</dbReference>
<sequence>MLDRRSFMKLALAAQAAAALPAFAGTPAPSLRFGDPQPFSFDWLKAHAEALSKAPYAPSPRPDPATVAAIDYDAHGKLKYRHEYALYGDGHDAAFPITFQHVGYYFPKTVRMHALEQNAGGAVSREILYDPAYFTIAPDSPAARLAPEPSSLAGFWVMEPRDGKEDWKKAEPWVTFLGASYFRAKGELGQVGMSARGIALSPGGSGHEEFPDFVSFWFMPAPPASRTVTVYALLNSPSVSGAYKFDLHRTSGVVMDIELTLFFREAVERLGLAPLTSMFWYGEKAKPAGIDWRPEVHDSDGLSLATGQGERIWRPLNNPEHITISSFADEHPRGFGLLQRDRAFDHYQDGVGYEKRPSTWVEPRGTGWGKGTVQLVEIPTDDEINDNIVVYWNPEKRPEPGDRIDLAYRVHWLADEPYPTPLARCVATRFGRGGEPGTIRPYGVRKFTVEFLGGPLKELPSGVKPEVVVWASRGNVRSMVAEAVPDDVPGHWRAHFDLSVEGREPVELRLYLRANDKVLSETWLYQYHPFVTDARPLGY</sequence>
<dbReference type="InterPro" id="IPR007444">
    <property type="entry name" value="Glucan_biosyn_MdoG_C"/>
</dbReference>
<keyword evidence="9" id="KW-1185">Reference proteome</keyword>
<evidence type="ECO:0000256" key="3">
    <source>
        <dbReference type="ARBA" id="ARBA00009284"/>
    </source>
</evidence>
<dbReference type="InterPro" id="IPR014756">
    <property type="entry name" value="Ig_E-set"/>
</dbReference>
<dbReference type="AlphaFoldDB" id="A0A8I1GBS9"/>